<dbReference type="Gene3D" id="1.10.8.50">
    <property type="match status" value="1"/>
</dbReference>
<dbReference type="InterPro" id="IPR012319">
    <property type="entry name" value="FPG_cat"/>
</dbReference>
<evidence type="ECO:0000259" key="14">
    <source>
        <dbReference type="PROSITE" id="PS51066"/>
    </source>
</evidence>
<dbReference type="Gene3D" id="3.20.190.10">
    <property type="entry name" value="MutM-like, N-terminal"/>
    <property type="match status" value="1"/>
</dbReference>
<dbReference type="GO" id="GO:0006284">
    <property type="term" value="P:base-excision repair"/>
    <property type="evidence" value="ECO:0007669"/>
    <property type="project" value="InterPro"/>
</dbReference>
<dbReference type="EMBL" id="DRTX01000150">
    <property type="protein sequence ID" value="HHF53289.1"/>
    <property type="molecule type" value="Genomic_DNA"/>
</dbReference>
<evidence type="ECO:0000256" key="5">
    <source>
        <dbReference type="ARBA" id="ARBA00022771"/>
    </source>
</evidence>
<evidence type="ECO:0000256" key="2">
    <source>
        <dbReference type="ARBA" id="ARBA00012720"/>
    </source>
</evidence>
<evidence type="ECO:0000256" key="7">
    <source>
        <dbReference type="ARBA" id="ARBA00022833"/>
    </source>
</evidence>
<dbReference type="GO" id="GO:0003684">
    <property type="term" value="F:damaged DNA binding"/>
    <property type="evidence" value="ECO:0007669"/>
    <property type="project" value="InterPro"/>
</dbReference>
<evidence type="ECO:0000256" key="3">
    <source>
        <dbReference type="ARBA" id="ARBA00022723"/>
    </source>
</evidence>
<dbReference type="InterPro" id="IPR015886">
    <property type="entry name" value="H2TH_FPG"/>
</dbReference>
<comment type="caution">
    <text evidence="15">The sequence shown here is derived from an EMBL/GenBank/DDBJ whole genome shotgun (WGS) entry which is preliminary data.</text>
</comment>
<keyword evidence="11" id="KW-0511">Multifunctional enzyme</keyword>
<evidence type="ECO:0000256" key="10">
    <source>
        <dbReference type="ARBA" id="ARBA00023239"/>
    </source>
</evidence>
<evidence type="ECO:0000256" key="13">
    <source>
        <dbReference type="PROSITE-ProRule" id="PRU00391"/>
    </source>
</evidence>
<dbReference type="SUPFAM" id="SSF81624">
    <property type="entry name" value="N-terminal domain of MutM-like DNA repair proteins"/>
    <property type="match status" value="1"/>
</dbReference>
<organism evidence="15">
    <name type="scientific">candidate division WOR-3 bacterium</name>
    <dbReference type="NCBI Taxonomy" id="2052148"/>
    <lineage>
        <taxon>Bacteria</taxon>
        <taxon>Bacteria division WOR-3</taxon>
    </lineage>
</organism>
<name>A0A7V5HN32_UNCW3</name>
<dbReference type="GO" id="GO:0008270">
    <property type="term" value="F:zinc ion binding"/>
    <property type="evidence" value="ECO:0007669"/>
    <property type="project" value="UniProtKB-KW"/>
</dbReference>
<evidence type="ECO:0000256" key="6">
    <source>
        <dbReference type="ARBA" id="ARBA00022801"/>
    </source>
</evidence>
<accession>A0A7V5HN32</accession>
<dbReference type="SUPFAM" id="SSF57716">
    <property type="entry name" value="Glucocorticoid receptor-like (DNA-binding domain)"/>
    <property type="match status" value="1"/>
</dbReference>
<dbReference type="Proteomes" id="UP000886050">
    <property type="component" value="Unassembled WGS sequence"/>
</dbReference>
<evidence type="ECO:0000256" key="1">
    <source>
        <dbReference type="ARBA" id="ARBA00009409"/>
    </source>
</evidence>
<sequence length="252" mass="29899">MAEGPLVHRYVERIRKIAEGENVSVEFLVKKLKEQNKNFQLVTLSRIEAYGKQFRFYFSNKKIVLVHLMIWGYWRFYKKGESWDKPLSKAKMVIHCGNDEIVLFSAPVLKIFDENEFLNSKFNTLGPDPLRPDFSKEKFLSNLLSNPEMEIGEALLRQDIISGIDNILRIEILFNAKIHPRRKIKDVKEKELDELVYWILKLPSDWLFYPEKRKKKFRIYRKAGKPCPRCGTPVEFFRQAVRITHAYPECQK</sequence>
<dbReference type="PANTHER" id="PTHR42697:SF1">
    <property type="entry name" value="ENDONUCLEASE 8"/>
    <property type="match status" value="1"/>
</dbReference>
<keyword evidence="12" id="KW-0326">Glycosidase</keyword>
<keyword evidence="3" id="KW-0479">Metal-binding</keyword>
<gene>
    <name evidence="15" type="ORF">ENL43_02870</name>
</gene>
<evidence type="ECO:0000313" key="15">
    <source>
        <dbReference type="EMBL" id="HHF53289.1"/>
    </source>
</evidence>
<feature type="domain" description="FPG-type" evidence="14">
    <location>
        <begin position="218"/>
        <end position="252"/>
    </location>
</feature>
<keyword evidence="4" id="KW-0227">DNA damage</keyword>
<keyword evidence="8" id="KW-0238">DNA-binding</keyword>
<keyword evidence="9" id="KW-0234">DNA repair</keyword>
<dbReference type="InterPro" id="IPR035937">
    <property type="entry name" value="FPG_N"/>
</dbReference>
<dbReference type="GO" id="GO:0140078">
    <property type="term" value="F:class I DNA-(apurinic or apyrimidinic site) endonuclease activity"/>
    <property type="evidence" value="ECO:0007669"/>
    <property type="project" value="UniProtKB-EC"/>
</dbReference>
<dbReference type="Pfam" id="PF06831">
    <property type="entry name" value="H2TH"/>
    <property type="match status" value="1"/>
</dbReference>
<protein>
    <recommendedName>
        <fullName evidence="2">DNA-(apurinic or apyrimidinic site) lyase</fullName>
        <ecNumber evidence="2">4.2.99.18</ecNumber>
    </recommendedName>
</protein>
<dbReference type="AlphaFoldDB" id="A0A7V5HN32"/>
<keyword evidence="5 13" id="KW-0863">Zinc-finger</keyword>
<evidence type="ECO:0000256" key="12">
    <source>
        <dbReference type="ARBA" id="ARBA00023295"/>
    </source>
</evidence>
<keyword evidence="10" id="KW-0456">Lyase</keyword>
<evidence type="ECO:0000256" key="8">
    <source>
        <dbReference type="ARBA" id="ARBA00023125"/>
    </source>
</evidence>
<dbReference type="GO" id="GO:0000703">
    <property type="term" value="F:oxidized pyrimidine nucleobase lesion DNA N-glycosylase activity"/>
    <property type="evidence" value="ECO:0007669"/>
    <property type="project" value="TreeGrafter"/>
</dbReference>
<dbReference type="InterPro" id="IPR010979">
    <property type="entry name" value="Ribosomal_uS13-like_H2TH"/>
</dbReference>
<dbReference type="InterPro" id="IPR000214">
    <property type="entry name" value="Znf_DNA_glyclase/AP_lyase"/>
</dbReference>
<dbReference type="SUPFAM" id="SSF46946">
    <property type="entry name" value="S13-like H2TH domain"/>
    <property type="match status" value="1"/>
</dbReference>
<evidence type="ECO:0000256" key="11">
    <source>
        <dbReference type="ARBA" id="ARBA00023268"/>
    </source>
</evidence>
<reference evidence="15" key="1">
    <citation type="journal article" date="2020" name="mSystems">
        <title>Genome- and Community-Level Interaction Insights into Carbon Utilization and Element Cycling Functions of Hydrothermarchaeota in Hydrothermal Sediment.</title>
        <authorList>
            <person name="Zhou Z."/>
            <person name="Liu Y."/>
            <person name="Xu W."/>
            <person name="Pan J."/>
            <person name="Luo Z.H."/>
            <person name="Li M."/>
        </authorList>
    </citation>
    <scope>NUCLEOTIDE SEQUENCE [LARGE SCALE GENOMIC DNA]</scope>
    <source>
        <strain evidence="15">HyVt-96</strain>
    </source>
</reference>
<keyword evidence="6" id="KW-0378">Hydrolase</keyword>
<dbReference type="PANTHER" id="PTHR42697">
    <property type="entry name" value="ENDONUCLEASE 8"/>
    <property type="match status" value="1"/>
</dbReference>
<dbReference type="EC" id="4.2.99.18" evidence="2"/>
<comment type="similarity">
    <text evidence="1">Belongs to the FPG family.</text>
</comment>
<dbReference type="PROSITE" id="PS51066">
    <property type="entry name" value="ZF_FPG_2"/>
    <property type="match status" value="1"/>
</dbReference>
<proteinExistence type="inferred from homology"/>
<evidence type="ECO:0000256" key="9">
    <source>
        <dbReference type="ARBA" id="ARBA00023204"/>
    </source>
</evidence>
<dbReference type="SMART" id="SM01232">
    <property type="entry name" value="H2TH"/>
    <property type="match status" value="1"/>
</dbReference>
<keyword evidence="7" id="KW-0862">Zinc</keyword>
<dbReference type="Pfam" id="PF01149">
    <property type="entry name" value="Fapy_DNA_glyco"/>
    <property type="match status" value="1"/>
</dbReference>
<dbReference type="SMART" id="SM00898">
    <property type="entry name" value="Fapy_DNA_glyco"/>
    <property type="match status" value="1"/>
</dbReference>
<evidence type="ECO:0000256" key="4">
    <source>
        <dbReference type="ARBA" id="ARBA00022763"/>
    </source>
</evidence>